<name>A0A3S5AT41_9PLAT</name>
<dbReference type="OrthoDB" id="972532at2759"/>
<reference evidence="2" key="1">
    <citation type="submission" date="2018-11" db="EMBL/GenBank/DDBJ databases">
        <authorList>
            <consortium name="Pathogen Informatics"/>
        </authorList>
    </citation>
    <scope>NUCLEOTIDE SEQUENCE</scope>
</reference>
<keyword evidence="3" id="KW-1185">Reference proteome</keyword>
<dbReference type="InterPro" id="IPR015943">
    <property type="entry name" value="WD40/YVTN_repeat-like_dom_sf"/>
</dbReference>
<sequence length="80" mass="9243">MFLSTRQDFPAFCVQTVRQRESDLWLCQFSPDGHYLVAGGKEANVDVWRVDPVHHTVSFFRLLDTPAYVAHFCWSPDAVK</sequence>
<comment type="caution">
    <text evidence="2">The sequence shown here is derived from an EMBL/GenBank/DDBJ whole genome shotgun (WGS) entry which is preliminary data.</text>
</comment>
<feature type="repeat" description="WD" evidence="1">
    <location>
        <begin position="17"/>
        <end position="51"/>
    </location>
</feature>
<evidence type="ECO:0000313" key="3">
    <source>
        <dbReference type="Proteomes" id="UP000784294"/>
    </source>
</evidence>
<dbReference type="PROSITE" id="PS50082">
    <property type="entry name" value="WD_REPEATS_2"/>
    <property type="match status" value="1"/>
</dbReference>
<accession>A0A3S5AT41</accession>
<organism evidence="2 3">
    <name type="scientific">Protopolystoma xenopodis</name>
    <dbReference type="NCBI Taxonomy" id="117903"/>
    <lineage>
        <taxon>Eukaryota</taxon>
        <taxon>Metazoa</taxon>
        <taxon>Spiralia</taxon>
        <taxon>Lophotrochozoa</taxon>
        <taxon>Platyhelminthes</taxon>
        <taxon>Monogenea</taxon>
        <taxon>Polyopisthocotylea</taxon>
        <taxon>Polystomatidea</taxon>
        <taxon>Polystomatidae</taxon>
        <taxon>Protopolystoma</taxon>
    </lineage>
</organism>
<keyword evidence="1" id="KW-0853">WD repeat</keyword>
<proteinExistence type="predicted"/>
<dbReference type="AlphaFoldDB" id="A0A3S5AT41"/>
<protein>
    <submittedName>
        <fullName evidence="2">Uncharacterized protein</fullName>
    </submittedName>
</protein>
<dbReference type="Gene3D" id="2.130.10.10">
    <property type="entry name" value="YVTN repeat-like/Quinoprotein amine dehydrogenase"/>
    <property type="match status" value="1"/>
</dbReference>
<dbReference type="EMBL" id="CAAALY010089582">
    <property type="protein sequence ID" value="VEL27748.1"/>
    <property type="molecule type" value="Genomic_DNA"/>
</dbReference>
<evidence type="ECO:0000313" key="2">
    <source>
        <dbReference type="EMBL" id="VEL27748.1"/>
    </source>
</evidence>
<dbReference type="SUPFAM" id="SSF50960">
    <property type="entry name" value="TolB, C-terminal domain"/>
    <property type="match status" value="1"/>
</dbReference>
<dbReference type="Proteomes" id="UP000784294">
    <property type="component" value="Unassembled WGS sequence"/>
</dbReference>
<dbReference type="InterPro" id="IPR001680">
    <property type="entry name" value="WD40_rpt"/>
</dbReference>
<gene>
    <name evidence="2" type="ORF">PXEA_LOCUS21188</name>
</gene>
<evidence type="ECO:0000256" key="1">
    <source>
        <dbReference type="PROSITE-ProRule" id="PRU00221"/>
    </source>
</evidence>